<feature type="coiled-coil region" evidence="13">
    <location>
        <begin position="155"/>
        <end position="182"/>
    </location>
</feature>
<evidence type="ECO:0000313" key="17">
    <source>
        <dbReference type="Proteomes" id="UP000824150"/>
    </source>
</evidence>
<evidence type="ECO:0000256" key="5">
    <source>
        <dbReference type="ARBA" id="ARBA00022519"/>
    </source>
</evidence>
<dbReference type="AlphaFoldDB" id="A0A9E2KMM0"/>
<evidence type="ECO:0000256" key="7">
    <source>
        <dbReference type="ARBA" id="ARBA00022737"/>
    </source>
</evidence>
<dbReference type="SMART" id="SM00028">
    <property type="entry name" value="TPR"/>
    <property type="match status" value="2"/>
</dbReference>
<keyword evidence="5" id="KW-0997">Cell inner membrane</keyword>
<keyword evidence="7" id="KW-0677">Repeat</keyword>
<keyword evidence="6 14" id="KW-0812">Transmembrane</keyword>
<reference evidence="16" key="2">
    <citation type="submission" date="2021-04" db="EMBL/GenBank/DDBJ databases">
        <authorList>
            <person name="Gilroy R."/>
        </authorList>
    </citation>
    <scope>NUCLEOTIDE SEQUENCE</scope>
    <source>
        <strain evidence="16">687</strain>
    </source>
</reference>
<keyword evidence="9 14" id="KW-1133">Transmembrane helix</keyword>
<dbReference type="InterPro" id="IPR005254">
    <property type="entry name" value="Heme_biosyn_assoc_TPR_pro"/>
</dbReference>
<feature type="domain" description="HemY N-terminal" evidence="15">
    <location>
        <begin position="23"/>
        <end position="125"/>
    </location>
</feature>
<evidence type="ECO:0000256" key="9">
    <source>
        <dbReference type="ARBA" id="ARBA00022989"/>
    </source>
</evidence>
<keyword evidence="8 12" id="KW-0802">TPR repeat</keyword>
<evidence type="ECO:0000256" key="4">
    <source>
        <dbReference type="ARBA" id="ARBA00022475"/>
    </source>
</evidence>
<comment type="caution">
    <text evidence="16">The sequence shown here is derived from an EMBL/GenBank/DDBJ whole genome shotgun (WGS) entry which is preliminary data.</text>
</comment>
<accession>A0A9E2KMM0</accession>
<evidence type="ECO:0000313" key="16">
    <source>
        <dbReference type="EMBL" id="MBU3826840.1"/>
    </source>
</evidence>
<dbReference type="PROSITE" id="PS50005">
    <property type="entry name" value="TPR"/>
    <property type="match status" value="1"/>
</dbReference>
<evidence type="ECO:0000259" key="15">
    <source>
        <dbReference type="Pfam" id="PF07219"/>
    </source>
</evidence>
<evidence type="ECO:0000256" key="11">
    <source>
        <dbReference type="ARBA" id="ARBA00023244"/>
    </source>
</evidence>
<evidence type="ECO:0000256" key="6">
    <source>
        <dbReference type="ARBA" id="ARBA00022692"/>
    </source>
</evidence>
<evidence type="ECO:0000256" key="1">
    <source>
        <dbReference type="ARBA" id="ARBA00002962"/>
    </source>
</evidence>
<dbReference type="PROSITE" id="PS50293">
    <property type="entry name" value="TPR_REGION"/>
    <property type="match status" value="1"/>
</dbReference>
<dbReference type="EMBL" id="JAHLFG010000054">
    <property type="protein sequence ID" value="MBU3826840.1"/>
    <property type="molecule type" value="Genomic_DNA"/>
</dbReference>
<evidence type="ECO:0000256" key="14">
    <source>
        <dbReference type="SAM" id="Phobius"/>
    </source>
</evidence>
<dbReference type="InterPro" id="IPR013105">
    <property type="entry name" value="TPR_2"/>
</dbReference>
<gene>
    <name evidence="16" type="ORF">IAA31_05060</name>
</gene>
<evidence type="ECO:0000256" key="8">
    <source>
        <dbReference type="ARBA" id="ARBA00022803"/>
    </source>
</evidence>
<dbReference type="Pfam" id="PF07719">
    <property type="entry name" value="TPR_2"/>
    <property type="match status" value="1"/>
</dbReference>
<dbReference type="Proteomes" id="UP000824150">
    <property type="component" value="Unassembled WGS sequence"/>
</dbReference>
<dbReference type="InterPro" id="IPR010817">
    <property type="entry name" value="HemY_N"/>
</dbReference>
<dbReference type="NCBIfam" id="TIGR00540">
    <property type="entry name" value="TPR_hemY_coli"/>
    <property type="match status" value="1"/>
</dbReference>
<sequence length="388" mass="43676">MLFFILILCAAIFVGPFLADEQGYVHIATQDYIIESSLTTAIILAIVTFIVLYFAIALIIKFIRIPRGTRSVLRHRQALKQSNLEQEAALYFEEGEYARALALVKRVKPQQRTAETYFIGAKAAFALQDYAQCSKFLDEVKGRSKEAFIASSIIRAKLNLQIGNAKAALEVLEELKKTYNSKEVTRLTYECYRKEQDVDKLKTLLPQLTRQKILTADEAAKVTRDDMGKLFTTSTSAELKDFYKNLDKASKRNPQVMAQVIKRLVTLDEVAVATKLTLNVLKKSLDPDFLESIATWDKSLPQVLSFLKAQAQSNLIASEVNTPLLKALGNLEYCNGEYKEAQEHLEKALQLNKSADTLLKLAKVMAAQRLFEQASDYYAKALSLQDAH</sequence>
<comment type="pathway">
    <text evidence="3">Porphyrin-containing compound metabolism; protoheme biosynthesis.</text>
</comment>
<dbReference type="GO" id="GO:0006779">
    <property type="term" value="P:porphyrin-containing compound biosynthetic process"/>
    <property type="evidence" value="ECO:0007669"/>
    <property type="project" value="UniProtKB-KW"/>
</dbReference>
<protein>
    <submittedName>
        <fullName evidence="16">Tetratricopeptide repeat protein</fullName>
    </submittedName>
</protein>
<keyword evidence="13" id="KW-0175">Coiled coil</keyword>
<dbReference type="GO" id="GO:0042168">
    <property type="term" value="P:heme metabolic process"/>
    <property type="evidence" value="ECO:0007669"/>
    <property type="project" value="InterPro"/>
</dbReference>
<dbReference type="SUPFAM" id="SSF48452">
    <property type="entry name" value="TPR-like"/>
    <property type="match status" value="1"/>
</dbReference>
<feature type="repeat" description="TPR" evidence="12">
    <location>
        <begin position="322"/>
        <end position="355"/>
    </location>
</feature>
<name>A0A9E2KMM0_9GAMM</name>
<dbReference type="InterPro" id="IPR019734">
    <property type="entry name" value="TPR_rpt"/>
</dbReference>
<dbReference type="Gene3D" id="1.25.40.10">
    <property type="entry name" value="Tetratricopeptide repeat domain"/>
    <property type="match status" value="1"/>
</dbReference>
<comment type="subcellular location">
    <subcellularLocation>
        <location evidence="2">Cell inner membrane</location>
        <topology evidence="2">Multi-pass membrane protein</topology>
    </subcellularLocation>
</comment>
<organism evidence="16 17">
    <name type="scientific">Candidatus Anaerobiospirillum merdipullorum</name>
    <dbReference type="NCBI Taxonomy" id="2838450"/>
    <lineage>
        <taxon>Bacteria</taxon>
        <taxon>Pseudomonadati</taxon>
        <taxon>Pseudomonadota</taxon>
        <taxon>Gammaproteobacteria</taxon>
        <taxon>Aeromonadales</taxon>
        <taxon>Succinivibrionaceae</taxon>
        <taxon>Anaerobiospirillum</taxon>
    </lineage>
</organism>
<comment type="function">
    <text evidence="1">Involved in a late step of protoheme IX synthesis.</text>
</comment>
<dbReference type="GO" id="GO:0005886">
    <property type="term" value="C:plasma membrane"/>
    <property type="evidence" value="ECO:0007669"/>
    <property type="project" value="UniProtKB-SubCell"/>
</dbReference>
<evidence type="ECO:0000256" key="13">
    <source>
        <dbReference type="SAM" id="Coils"/>
    </source>
</evidence>
<keyword evidence="4" id="KW-1003">Cell membrane</keyword>
<dbReference type="InterPro" id="IPR011990">
    <property type="entry name" value="TPR-like_helical_dom_sf"/>
</dbReference>
<evidence type="ECO:0000256" key="2">
    <source>
        <dbReference type="ARBA" id="ARBA00004429"/>
    </source>
</evidence>
<dbReference type="Pfam" id="PF07219">
    <property type="entry name" value="HemY_N"/>
    <property type="match status" value="1"/>
</dbReference>
<evidence type="ECO:0000256" key="3">
    <source>
        <dbReference type="ARBA" id="ARBA00004744"/>
    </source>
</evidence>
<reference evidence="16" key="1">
    <citation type="journal article" date="2021" name="PeerJ">
        <title>Extensive microbial diversity within the chicken gut microbiome revealed by metagenomics and culture.</title>
        <authorList>
            <person name="Gilroy R."/>
            <person name="Ravi A."/>
            <person name="Getino M."/>
            <person name="Pursley I."/>
            <person name="Horton D.L."/>
            <person name="Alikhan N.F."/>
            <person name="Baker D."/>
            <person name="Gharbi K."/>
            <person name="Hall N."/>
            <person name="Watson M."/>
            <person name="Adriaenssens E.M."/>
            <person name="Foster-Nyarko E."/>
            <person name="Jarju S."/>
            <person name="Secka A."/>
            <person name="Antonio M."/>
            <person name="Oren A."/>
            <person name="Chaudhuri R.R."/>
            <person name="La Ragione R."/>
            <person name="Hildebrand F."/>
            <person name="Pallen M.J."/>
        </authorList>
    </citation>
    <scope>NUCLEOTIDE SEQUENCE</scope>
    <source>
        <strain evidence="16">687</strain>
    </source>
</reference>
<keyword evidence="10 14" id="KW-0472">Membrane</keyword>
<keyword evidence="11" id="KW-0627">Porphyrin biosynthesis</keyword>
<evidence type="ECO:0000256" key="12">
    <source>
        <dbReference type="PROSITE-ProRule" id="PRU00339"/>
    </source>
</evidence>
<proteinExistence type="predicted"/>
<evidence type="ECO:0000256" key="10">
    <source>
        <dbReference type="ARBA" id="ARBA00023136"/>
    </source>
</evidence>
<feature type="transmembrane region" description="Helical" evidence="14">
    <location>
        <begin position="38"/>
        <end position="60"/>
    </location>
</feature>